<protein>
    <submittedName>
        <fullName evidence="1">Uncharacterized protein</fullName>
    </submittedName>
</protein>
<gene>
    <name evidence="1" type="ORF">BLL36_24150</name>
</gene>
<sequence>MTTNIEQVNALEAWFALRNDPAFISATPEDRYETRLALADDFKERGLIDSGDWRELVEEAGAAYAEELV</sequence>
<reference evidence="1 2" key="1">
    <citation type="submission" date="2016-10" db="EMBL/GenBank/DDBJ databases">
        <title>Pseudomonas lactis sp. nov. and Pseudomonas paralactis sp. nov., isolated from bovine raw milk.</title>
        <authorList>
            <person name="Von Neubeck M."/>
            <person name="Huptas C."/>
            <person name="Glueck C."/>
            <person name="Krewinkel M."/>
            <person name="Stoeckel M."/>
            <person name="Stressler T."/>
            <person name="Fischer L."/>
            <person name="Hinrichs J."/>
            <person name="Scherer S."/>
            <person name="Wenning M."/>
        </authorList>
    </citation>
    <scope>NUCLEOTIDE SEQUENCE [LARGE SCALE GENOMIC DNA]</scope>
    <source>
        <strain evidence="1 2">DSM 17516</strain>
    </source>
</reference>
<evidence type="ECO:0000313" key="1">
    <source>
        <dbReference type="EMBL" id="ONH51005.1"/>
    </source>
</evidence>
<dbReference type="EMBL" id="MNPW01000013">
    <property type="protein sequence ID" value="ONH51005.1"/>
    <property type="molecule type" value="Genomic_DNA"/>
</dbReference>
<evidence type="ECO:0000313" key="2">
    <source>
        <dbReference type="Proteomes" id="UP000189295"/>
    </source>
</evidence>
<accession>A0A1V2K0W1</accession>
<dbReference type="OrthoDB" id="6938617at2"/>
<dbReference type="Proteomes" id="UP000189295">
    <property type="component" value="Unassembled WGS sequence"/>
</dbReference>
<dbReference type="RefSeq" id="WP_076954223.1">
    <property type="nucleotide sequence ID" value="NZ_MNPW01000013.1"/>
</dbReference>
<dbReference type="AlphaFoldDB" id="A0A1V2K0W1"/>
<organism evidence="1 2">
    <name type="scientific">Pseudomonas cedrina subsp. cedrina</name>
    <dbReference type="NCBI Taxonomy" id="76762"/>
    <lineage>
        <taxon>Bacteria</taxon>
        <taxon>Pseudomonadati</taxon>
        <taxon>Pseudomonadota</taxon>
        <taxon>Gammaproteobacteria</taxon>
        <taxon>Pseudomonadales</taxon>
        <taxon>Pseudomonadaceae</taxon>
        <taxon>Pseudomonas</taxon>
    </lineage>
</organism>
<comment type="caution">
    <text evidence="1">The sequence shown here is derived from an EMBL/GenBank/DDBJ whole genome shotgun (WGS) entry which is preliminary data.</text>
</comment>
<proteinExistence type="predicted"/>
<name>A0A1V2K0W1_PSECE</name>